<dbReference type="GO" id="GO:0005524">
    <property type="term" value="F:ATP binding"/>
    <property type="evidence" value="ECO:0007669"/>
    <property type="project" value="UniProtKB-KW"/>
</dbReference>
<organism evidence="7 8">
    <name type="scientific">Intrasporangium chromatireducens Q5-1</name>
    <dbReference type="NCBI Taxonomy" id="584657"/>
    <lineage>
        <taxon>Bacteria</taxon>
        <taxon>Bacillati</taxon>
        <taxon>Actinomycetota</taxon>
        <taxon>Actinomycetes</taxon>
        <taxon>Micrococcales</taxon>
        <taxon>Intrasporangiaceae</taxon>
        <taxon>Intrasporangium</taxon>
    </lineage>
</organism>
<reference evidence="8" key="1">
    <citation type="submission" date="2013-08" db="EMBL/GenBank/DDBJ databases">
        <title>Intrasporangium oryzae NRRL B-24470.</title>
        <authorList>
            <person name="Liu H."/>
            <person name="Wang G."/>
        </authorList>
    </citation>
    <scope>NUCLEOTIDE SEQUENCE [LARGE SCALE GENOMIC DNA]</scope>
    <source>
        <strain evidence="8">Q5-1</strain>
    </source>
</reference>
<keyword evidence="3" id="KW-0547">Nucleotide-binding</keyword>
<dbReference type="InterPro" id="IPR052156">
    <property type="entry name" value="BCAA_Transport_ATP-bd_LivF"/>
</dbReference>
<proteinExistence type="inferred from homology"/>
<dbReference type="PANTHER" id="PTHR43820:SF4">
    <property type="entry name" value="HIGH-AFFINITY BRANCHED-CHAIN AMINO ACID TRANSPORT ATP-BINDING PROTEIN LIVF"/>
    <property type="match status" value="1"/>
</dbReference>
<dbReference type="AlphaFoldDB" id="W9GQV1"/>
<dbReference type="SMART" id="SM00382">
    <property type="entry name" value="AAA"/>
    <property type="match status" value="1"/>
</dbReference>
<dbReference type="PANTHER" id="PTHR43820">
    <property type="entry name" value="HIGH-AFFINITY BRANCHED-CHAIN AMINO ACID TRANSPORT ATP-BINDING PROTEIN LIVF"/>
    <property type="match status" value="1"/>
</dbReference>
<name>W9GQV1_9MICO</name>
<evidence type="ECO:0000256" key="3">
    <source>
        <dbReference type="ARBA" id="ARBA00022741"/>
    </source>
</evidence>
<dbReference type="Pfam" id="PF00005">
    <property type="entry name" value="ABC_tran"/>
    <property type="match status" value="1"/>
</dbReference>
<dbReference type="Gene3D" id="3.40.50.300">
    <property type="entry name" value="P-loop containing nucleotide triphosphate hydrolases"/>
    <property type="match status" value="1"/>
</dbReference>
<dbReference type="InterPro" id="IPR003593">
    <property type="entry name" value="AAA+_ATPase"/>
</dbReference>
<dbReference type="InterPro" id="IPR003439">
    <property type="entry name" value="ABC_transporter-like_ATP-bd"/>
</dbReference>
<evidence type="ECO:0000256" key="1">
    <source>
        <dbReference type="ARBA" id="ARBA00005417"/>
    </source>
</evidence>
<keyword evidence="4 7" id="KW-0067">ATP-binding</keyword>
<evidence type="ECO:0000313" key="8">
    <source>
        <dbReference type="Proteomes" id="UP000019494"/>
    </source>
</evidence>
<dbReference type="SUPFAM" id="SSF52540">
    <property type="entry name" value="P-loop containing nucleoside triphosphate hydrolases"/>
    <property type="match status" value="1"/>
</dbReference>
<comment type="caution">
    <text evidence="7">The sequence shown here is derived from an EMBL/GenBank/DDBJ whole genome shotgun (WGS) entry which is preliminary data.</text>
</comment>
<dbReference type="GO" id="GO:0015658">
    <property type="term" value="F:branched-chain amino acid transmembrane transporter activity"/>
    <property type="evidence" value="ECO:0007669"/>
    <property type="project" value="TreeGrafter"/>
</dbReference>
<sequence>MLVVEDLEAGYGDIHVLNRISLSVKQGEIVAVLGANAAGKTTMLRAISGVVVKSSGKIQFLGQDIERTPGHERVGLGLVQVPESRRLFPHMTVRENLEMGAFHAGAQRKFSQNLDRVLDLFPILQDRTNQFAGQMSGGEQQMCALARGLMADPKLIMIDEPTLGLAPLVVEQTFQLVKQIRDADIAVLLVEQNAVKSLEIADRAYVLERGDIVMTGTPQELNQQGEELRRAYIGL</sequence>
<dbReference type="PROSITE" id="PS50893">
    <property type="entry name" value="ABC_TRANSPORTER_2"/>
    <property type="match status" value="1"/>
</dbReference>
<comment type="similarity">
    <text evidence="1">Belongs to the ABC transporter superfamily.</text>
</comment>
<keyword evidence="8" id="KW-1185">Reference proteome</keyword>
<feature type="domain" description="ABC transporter" evidence="6">
    <location>
        <begin position="2"/>
        <end position="234"/>
    </location>
</feature>
<dbReference type="EMBL" id="AWQS01000056">
    <property type="protein sequence ID" value="EWT06264.1"/>
    <property type="molecule type" value="Genomic_DNA"/>
</dbReference>
<dbReference type="GO" id="GO:0015807">
    <property type="term" value="P:L-amino acid transport"/>
    <property type="evidence" value="ECO:0007669"/>
    <property type="project" value="TreeGrafter"/>
</dbReference>
<gene>
    <name evidence="7" type="primary">livF</name>
    <name evidence="7" type="ORF">N864_22640</name>
</gene>
<keyword evidence="2" id="KW-0813">Transport</keyword>
<dbReference type="GO" id="GO:0016887">
    <property type="term" value="F:ATP hydrolysis activity"/>
    <property type="evidence" value="ECO:0007669"/>
    <property type="project" value="InterPro"/>
</dbReference>
<evidence type="ECO:0000256" key="4">
    <source>
        <dbReference type="ARBA" id="ARBA00022840"/>
    </source>
</evidence>
<dbReference type="Proteomes" id="UP000019494">
    <property type="component" value="Unassembled WGS sequence"/>
</dbReference>
<evidence type="ECO:0000256" key="5">
    <source>
        <dbReference type="ARBA" id="ARBA00022970"/>
    </source>
</evidence>
<accession>W9GQV1</accession>
<keyword evidence="5" id="KW-0029">Amino-acid transport</keyword>
<evidence type="ECO:0000313" key="7">
    <source>
        <dbReference type="EMBL" id="EWT06264.1"/>
    </source>
</evidence>
<dbReference type="InterPro" id="IPR027417">
    <property type="entry name" value="P-loop_NTPase"/>
</dbReference>
<dbReference type="CDD" id="cd03224">
    <property type="entry name" value="ABC_TM1139_LivF_branched"/>
    <property type="match status" value="1"/>
</dbReference>
<dbReference type="RefSeq" id="WP_034715797.1">
    <property type="nucleotide sequence ID" value="NZ_AWQS01000056.1"/>
</dbReference>
<dbReference type="PATRIC" id="fig|584657.3.peg.1797"/>
<protein>
    <submittedName>
        <fullName evidence="7">Leucine/isoleucine/valine transporter ATP-binding subunit</fullName>
    </submittedName>
</protein>
<evidence type="ECO:0000259" key="6">
    <source>
        <dbReference type="PROSITE" id="PS50893"/>
    </source>
</evidence>
<evidence type="ECO:0000256" key="2">
    <source>
        <dbReference type="ARBA" id="ARBA00022448"/>
    </source>
</evidence>
<dbReference type="OrthoDB" id="9804819at2"/>